<dbReference type="SUPFAM" id="SSF52540">
    <property type="entry name" value="P-loop containing nucleoside triphosphate hydrolases"/>
    <property type="match status" value="1"/>
</dbReference>
<dbReference type="InterPro" id="IPR027417">
    <property type="entry name" value="P-loop_NTPase"/>
</dbReference>
<gene>
    <name evidence="1" type="ORF">ERS852580_01749</name>
</gene>
<evidence type="ECO:0000313" key="1">
    <source>
        <dbReference type="EMBL" id="CUN04973.1"/>
    </source>
</evidence>
<proteinExistence type="predicted"/>
<name>A0A173TQ76_9FIRM</name>
<dbReference type="EMBL" id="CYXM01000007">
    <property type="protein sequence ID" value="CUN04973.1"/>
    <property type="molecule type" value="Genomic_DNA"/>
</dbReference>
<organism evidence="1 2">
    <name type="scientific">Agathobacter rectalis</name>
    <dbReference type="NCBI Taxonomy" id="39491"/>
    <lineage>
        <taxon>Bacteria</taxon>
        <taxon>Bacillati</taxon>
        <taxon>Bacillota</taxon>
        <taxon>Clostridia</taxon>
        <taxon>Lachnospirales</taxon>
        <taxon>Lachnospiraceae</taxon>
        <taxon>Agathobacter</taxon>
    </lineage>
</organism>
<protein>
    <submittedName>
        <fullName evidence="1">Uncharacterized protein</fullName>
    </submittedName>
</protein>
<accession>A0A173TQ76</accession>
<evidence type="ECO:0000313" key="2">
    <source>
        <dbReference type="Proteomes" id="UP000095673"/>
    </source>
</evidence>
<dbReference type="OrthoDB" id="1707128at2"/>
<dbReference type="AlphaFoldDB" id="A0A173TQ76"/>
<sequence>MINWDFKDRILYQGEEITQDSRKFEILVEAYLQDRYPLENWKLTKATRDGNRDLESVCQFSGTSMWAEVKYTIHTDENISSRKYDSTLVSSILEKNLIKIFFISNTSMGSNLIGRIKKFYYLSTVEKIAFVDGYTLAYWLKKHSDIEANFFKTPVNYTIPKTPNVHLQCIRVFSKSDSYTIDSVLEDQAVYPLYLSKNYILEGEFTAYGFDNIPLLLYCNSKLLYNEKVPPEITTFSLDISKLEKFFDINKEYTLDLYYILNNKRINCGNYKLRFALTGRLYKNQVKSHILVQDGIKSSYKKIYNIYGPHGSGKSWLLNNIKNDLLKKATTNQKIIYINFSGQMADVADICRLIFTLVFNFYNLSVSATALTRYCHENSVANSFFNHKNIELLIQALQDEDYSTIQKILGGSVFSKTEKIFEAWNGFAYERIYFIDNVNLLNSINYSIFEAILKAFKPMQDVLFVLTGREQITHSYVENIPLEYIDNNEILDSINENISFTINNLYEIVPNKHYLKYPGLLNAFIQEIDNFNSSREIKQYYIDNFHDNALQYVRGDYAFDNVTLLLICIIKEGIPFHILQKIDFDILKKLLIKKYIVHKEGYIYPNFERWNKDIPPKVIEKYDTEVIFHLKNFIEQDPTRRELYQCSLMEYYPKYYNMYFDSIFDCIRTQFKNNKYSKVIFFVRITYKGSWILYG</sequence>
<dbReference type="Proteomes" id="UP000095673">
    <property type="component" value="Unassembled WGS sequence"/>
</dbReference>
<dbReference type="RefSeq" id="WP_055238067.1">
    <property type="nucleotide sequence ID" value="NZ_CYXM01000007.1"/>
</dbReference>
<dbReference type="Gene3D" id="3.40.50.300">
    <property type="entry name" value="P-loop containing nucleotide triphosphate hydrolases"/>
    <property type="match status" value="1"/>
</dbReference>
<reference evidence="1 2" key="1">
    <citation type="submission" date="2015-09" db="EMBL/GenBank/DDBJ databases">
        <authorList>
            <consortium name="Pathogen Informatics"/>
        </authorList>
    </citation>
    <scope>NUCLEOTIDE SEQUENCE [LARGE SCALE GENOMIC DNA]</scope>
    <source>
        <strain evidence="1 2">2789STDY5834968</strain>
    </source>
</reference>